<dbReference type="STRING" id="113653.GAH_00657"/>
<dbReference type="PANTHER" id="PTHR36007">
    <property type="entry name" value="TRANSPORT PROTEIN-RELATED"/>
    <property type="match status" value="1"/>
</dbReference>
<proteinExistence type="predicted"/>
<name>A0A0F7IGL7_9EURY</name>
<keyword evidence="1" id="KW-0472">Membrane</keyword>
<evidence type="ECO:0000313" key="3">
    <source>
        <dbReference type="Proteomes" id="UP000034723"/>
    </source>
</evidence>
<keyword evidence="1" id="KW-0812">Transmembrane</keyword>
<dbReference type="Pfam" id="PF06695">
    <property type="entry name" value="Sm_multidrug_ex"/>
    <property type="match status" value="1"/>
</dbReference>
<dbReference type="EMBL" id="CP011267">
    <property type="protein sequence ID" value="AKG92004.1"/>
    <property type="molecule type" value="Genomic_DNA"/>
</dbReference>
<dbReference type="KEGG" id="gah:GAH_00657"/>
<dbReference type="PANTHER" id="PTHR36007:SF2">
    <property type="entry name" value="TRANSPORT PROTEIN-RELATED"/>
    <property type="match status" value="1"/>
</dbReference>
<dbReference type="Proteomes" id="UP000034723">
    <property type="component" value="Chromosome"/>
</dbReference>
<dbReference type="InParanoid" id="A0A0F7IGL7"/>
<keyword evidence="1" id="KW-1133">Transmembrane helix</keyword>
<dbReference type="GeneID" id="24803237"/>
<feature type="transmembrane region" description="Helical" evidence="1">
    <location>
        <begin position="122"/>
        <end position="144"/>
    </location>
</feature>
<dbReference type="InterPro" id="IPR009577">
    <property type="entry name" value="Sm_multidrug_ex"/>
</dbReference>
<sequence>MEWIDVLVISMLPISELRGAIPYAAIKGLPPAEAYVVSVIGNFLPVPFILFVLHRVEGLIRRIPLIGRLYEYALSLAEKRRGAVERYGYPGLTLFVAIPLPVTGAWTGSLIAFLLGLNGRKAMLFILLGIMVAGVIVLSTAYGIKFIIFS</sequence>
<feature type="transmembrane region" description="Helical" evidence="1">
    <location>
        <begin position="34"/>
        <end position="53"/>
    </location>
</feature>
<gene>
    <name evidence="2" type="ORF">GAH_00657</name>
</gene>
<evidence type="ECO:0000256" key="1">
    <source>
        <dbReference type="SAM" id="Phobius"/>
    </source>
</evidence>
<feature type="transmembrane region" description="Helical" evidence="1">
    <location>
        <begin position="89"/>
        <end position="116"/>
    </location>
</feature>
<dbReference type="RefSeq" id="WP_048094668.1">
    <property type="nucleotide sequence ID" value="NZ_CP011267.1"/>
</dbReference>
<dbReference type="HOGENOM" id="CLU_075669_1_0_2"/>
<organism evidence="2 3">
    <name type="scientific">Geoglobus ahangari</name>
    <dbReference type="NCBI Taxonomy" id="113653"/>
    <lineage>
        <taxon>Archaea</taxon>
        <taxon>Methanobacteriati</taxon>
        <taxon>Methanobacteriota</taxon>
        <taxon>Archaeoglobi</taxon>
        <taxon>Archaeoglobales</taxon>
        <taxon>Archaeoglobaceae</taxon>
        <taxon>Geoglobus</taxon>
    </lineage>
</organism>
<reference evidence="2 3" key="1">
    <citation type="submission" date="2015-04" db="EMBL/GenBank/DDBJ databases">
        <title>The complete genome sequence of the hyperthermophilic, obligate iron-reducing archaeon Geoglobus ahangari strain 234T.</title>
        <authorList>
            <person name="Manzella M.P."/>
            <person name="Holmes D.E."/>
            <person name="Rocheleau J.M."/>
            <person name="Chung A."/>
            <person name="Reguera G."/>
            <person name="Kashefi K."/>
        </authorList>
    </citation>
    <scope>NUCLEOTIDE SEQUENCE [LARGE SCALE GENOMIC DNA]</scope>
    <source>
        <strain evidence="2 3">234</strain>
    </source>
</reference>
<keyword evidence="3" id="KW-1185">Reference proteome</keyword>
<dbReference type="AlphaFoldDB" id="A0A0F7IGL7"/>
<evidence type="ECO:0000313" key="2">
    <source>
        <dbReference type="EMBL" id="AKG92004.1"/>
    </source>
</evidence>
<accession>A0A0F7IGL7</accession>
<protein>
    <submittedName>
        <fullName evidence="2">Putative membrane protein</fullName>
    </submittedName>
</protein>
<dbReference type="PATRIC" id="fig|113653.22.peg.657"/>